<organism evidence="2 3">
    <name type="scientific">Paramuricea clavata</name>
    <name type="common">Red gorgonian</name>
    <name type="synonym">Violescent sea-whip</name>
    <dbReference type="NCBI Taxonomy" id="317549"/>
    <lineage>
        <taxon>Eukaryota</taxon>
        <taxon>Metazoa</taxon>
        <taxon>Cnidaria</taxon>
        <taxon>Anthozoa</taxon>
        <taxon>Octocorallia</taxon>
        <taxon>Malacalcyonacea</taxon>
        <taxon>Plexauridae</taxon>
        <taxon>Paramuricea</taxon>
    </lineage>
</organism>
<keyword evidence="3" id="KW-1185">Reference proteome</keyword>
<proteinExistence type="predicted"/>
<gene>
    <name evidence="2" type="ORF">PACLA_8A036643</name>
</gene>
<evidence type="ECO:0000256" key="1">
    <source>
        <dbReference type="SAM" id="MobiDB-lite"/>
    </source>
</evidence>
<dbReference type="EMBL" id="CACRXK020010589">
    <property type="protein sequence ID" value="CAB4019698.1"/>
    <property type="molecule type" value="Genomic_DNA"/>
</dbReference>
<feature type="compositionally biased region" description="Basic and acidic residues" evidence="1">
    <location>
        <begin position="147"/>
        <end position="161"/>
    </location>
</feature>
<feature type="region of interest" description="Disordered" evidence="1">
    <location>
        <begin position="27"/>
        <end position="53"/>
    </location>
</feature>
<dbReference type="Proteomes" id="UP001152795">
    <property type="component" value="Unassembled WGS sequence"/>
</dbReference>
<comment type="caution">
    <text evidence="2">The sequence shown here is derived from an EMBL/GenBank/DDBJ whole genome shotgun (WGS) entry which is preliminary data.</text>
</comment>
<protein>
    <submittedName>
        <fullName evidence="2">Uncharacterized protein</fullName>
    </submittedName>
</protein>
<feature type="compositionally biased region" description="Polar residues" evidence="1">
    <location>
        <begin position="38"/>
        <end position="53"/>
    </location>
</feature>
<reference evidence="2" key="1">
    <citation type="submission" date="2020-04" db="EMBL/GenBank/DDBJ databases">
        <authorList>
            <person name="Alioto T."/>
            <person name="Alioto T."/>
            <person name="Gomez Garrido J."/>
        </authorList>
    </citation>
    <scope>NUCLEOTIDE SEQUENCE</scope>
    <source>
        <strain evidence="2">A484AB</strain>
    </source>
</reference>
<name>A0A7D9IZ63_PARCT</name>
<sequence>MSGCFLGLVDPSVSECISAPCTPKSSHSGSIDGSSPSLPVSPQQCNSHSSSPMMFSKEVTDGLKTTKMTSRVRNEFTRDECSSIRAHTLYPTKTEREHVAMLVIKKYPFLADKLGSGIGSWEQAIKNHLKNKRKTKPCIKRSTPTTKRPDEVKPKKMKMDSGKLPEITEGETEETCKEHISLMKKEMKKTTYRKMALIKNLMELTYSHRRQSILLQPTAIDVLIKEYPALGLASELKAEFDRVTEKNGCLKDMVYQFRENWLEKILKLASEKLCCKATLEQLEDEASTDDNVIESDVKETTAVVILPILMKERAATTELLKICRDNECIDDEIQASVTPRLVGAGHVGNIKPLYIAGEGKILLKLNSSTTMINALGLLVSSFYVFNIEYPASCKNVFLFLETAMMQRTREAKKRVAINKFLQELE</sequence>
<evidence type="ECO:0000313" key="2">
    <source>
        <dbReference type="EMBL" id="CAB4019698.1"/>
    </source>
</evidence>
<feature type="compositionally biased region" description="Low complexity" evidence="1">
    <location>
        <begin position="27"/>
        <end position="37"/>
    </location>
</feature>
<feature type="region of interest" description="Disordered" evidence="1">
    <location>
        <begin position="139"/>
        <end position="161"/>
    </location>
</feature>
<dbReference type="PANTHER" id="PTHR31025:SF9">
    <property type="entry name" value="SI:DKEY-286J15.1"/>
    <property type="match status" value="1"/>
</dbReference>
<dbReference type="OrthoDB" id="5970750at2759"/>
<evidence type="ECO:0000313" key="3">
    <source>
        <dbReference type="Proteomes" id="UP001152795"/>
    </source>
</evidence>
<accession>A0A7D9IZ63</accession>
<dbReference type="AlphaFoldDB" id="A0A7D9IZ63"/>
<dbReference type="PANTHER" id="PTHR31025">
    <property type="entry name" value="SI:CH211-196P9.1-RELATED"/>
    <property type="match status" value="1"/>
</dbReference>